<dbReference type="Proteomes" id="UP000663829">
    <property type="component" value="Unassembled WGS sequence"/>
</dbReference>
<dbReference type="Proteomes" id="UP000681722">
    <property type="component" value="Unassembled WGS sequence"/>
</dbReference>
<sequence length="686" mass="79351">MSQKRYQCIVYVQLLLKRNDPRRAMLQVLLFDADDKMLMSSSSSTEIRRYPSLRTPQIDADYLNNDFSEYNFDSFSSIFRYYHSHTLQMYKNEFKLLLNLFTSVNTLLMKNVTIGQEILNIEYLNDYDKSQINNKQKCFYILSLFYEYIYQKFIIDRRRLNSFQFLYKLISLINFLIFLHSGNYLHLIERLLKLKTYHSTLTPPSLRVLDYSYMKTELIWHTLNETLTTIIPFVTSTKFKIFFRNSYFQVIFCHTKKMSTTIDSNSKQPKSAMHQQSNCVGNCVGLPMEAIINLGPASNCGGLPTIRLFLAKYHFYPNSLTVTASDTSSNIHTTTAVNYIRDELKHDISNDLITRSFHRRSKMLYVNERLCDLEQTQGVMIEITDSFFNTDVENPNKYTPDYSDDHFLISSQIVLYYLPHHDEFVQKVAKELSQMTVFSSKSCILQMVCRNQHGYYLNGINIKKPLITDLALHYGKKFIPIHEKIIKNLNKKEGKGIVLLHGIPGSGKTHYIRYVIHEVEDKMLIYVPPDMAKEISSPEFLPFLMSYQDSILIIEDAENIIKDRQEMLIPNQAVANLLNLSDGLLGDAMHQQIIATFNCDLKTIDPALLRKGRLIANYEFNKLDVESAKILSDKLGFNSEINEPMTLAEIYNQSGKDGEDEQENVNQSAVVVNGHDASGVVEIKNA</sequence>
<keyword evidence="9" id="KW-0833">Ubl conjugation pathway</keyword>
<keyword evidence="12 18" id="KW-1133">Transmembrane helix</keyword>
<evidence type="ECO:0000256" key="14">
    <source>
        <dbReference type="ARBA" id="ARBA00023140"/>
    </source>
</evidence>
<keyword evidence="23" id="KW-1185">Reference proteome</keyword>
<evidence type="ECO:0000313" key="21">
    <source>
        <dbReference type="EMBL" id="CAF1173880.1"/>
    </source>
</evidence>
<dbReference type="AlphaFoldDB" id="A0A814UFI8"/>
<evidence type="ECO:0000313" key="22">
    <source>
        <dbReference type="EMBL" id="CAF3937769.1"/>
    </source>
</evidence>
<organism evidence="21 23">
    <name type="scientific">Didymodactylos carnosus</name>
    <dbReference type="NCBI Taxonomy" id="1234261"/>
    <lineage>
        <taxon>Eukaryota</taxon>
        <taxon>Metazoa</taxon>
        <taxon>Spiralia</taxon>
        <taxon>Gnathifera</taxon>
        <taxon>Rotifera</taxon>
        <taxon>Eurotatoria</taxon>
        <taxon>Bdelloidea</taxon>
        <taxon>Philodinida</taxon>
        <taxon>Philodinidae</taxon>
        <taxon>Didymodactylos</taxon>
    </lineage>
</organism>
<evidence type="ECO:0000256" key="4">
    <source>
        <dbReference type="ARBA" id="ARBA00022448"/>
    </source>
</evidence>
<evidence type="ECO:0000256" key="16">
    <source>
        <dbReference type="ARBA" id="ARBA00034438"/>
    </source>
</evidence>
<comment type="catalytic activity">
    <reaction evidence="16">
        <text>[E2 ubiquitin-conjugating enzyme]-S-ubiquitinyl-L-cysteine + [acceptor protein]-L-cysteine = [E2 ubiquitin-conjugating enzyme]-L-cysteine + [acceptor protein]-S-ubiquitinyl-L-cysteine.</text>
        <dbReference type="EC" id="2.3.2.36"/>
    </reaction>
</comment>
<evidence type="ECO:0000256" key="15">
    <source>
        <dbReference type="ARBA" id="ARBA00032511"/>
    </source>
</evidence>
<evidence type="ECO:0000256" key="9">
    <source>
        <dbReference type="ARBA" id="ARBA00022786"/>
    </source>
</evidence>
<dbReference type="EC" id="2.3.2.36" evidence="17"/>
<dbReference type="GO" id="GO:0016558">
    <property type="term" value="P:protein import into peroxisome matrix"/>
    <property type="evidence" value="ECO:0007669"/>
    <property type="project" value="InterPro"/>
</dbReference>
<evidence type="ECO:0000256" key="7">
    <source>
        <dbReference type="ARBA" id="ARBA00022723"/>
    </source>
</evidence>
<evidence type="ECO:0000256" key="2">
    <source>
        <dbReference type="ARBA" id="ARBA00004906"/>
    </source>
</evidence>
<comment type="caution">
    <text evidence="21">The sequence shown here is derived from an EMBL/GenBank/DDBJ whole genome shotgun (WGS) entry which is preliminary data.</text>
</comment>
<keyword evidence="7" id="KW-0479">Metal-binding</keyword>
<evidence type="ECO:0000259" key="20">
    <source>
        <dbReference type="Pfam" id="PF04757"/>
    </source>
</evidence>
<keyword evidence="6 18" id="KW-0812">Transmembrane</keyword>
<dbReference type="GO" id="GO:0061630">
    <property type="term" value="F:ubiquitin protein ligase activity"/>
    <property type="evidence" value="ECO:0007669"/>
    <property type="project" value="UniProtKB-EC"/>
</dbReference>
<comment type="subcellular location">
    <subcellularLocation>
        <location evidence="1">Peroxisome membrane</location>
        <topology evidence="1">Multi-pass membrane protein</topology>
    </subcellularLocation>
</comment>
<evidence type="ECO:0000313" key="23">
    <source>
        <dbReference type="Proteomes" id="UP000663829"/>
    </source>
</evidence>
<dbReference type="InterPro" id="IPR025654">
    <property type="entry name" value="PEX2/10"/>
</dbReference>
<proteinExistence type="inferred from homology"/>
<evidence type="ECO:0000259" key="19">
    <source>
        <dbReference type="Pfam" id="PF00004"/>
    </source>
</evidence>
<evidence type="ECO:0000256" key="13">
    <source>
        <dbReference type="ARBA" id="ARBA00023136"/>
    </source>
</evidence>
<gene>
    <name evidence="21" type="ORF">GPM918_LOCUS22331</name>
    <name evidence="22" type="ORF">SRO942_LOCUS22330</name>
</gene>
<keyword evidence="5" id="KW-0808">Transferase</keyword>
<dbReference type="OrthoDB" id="10042665at2759"/>
<dbReference type="PANTHER" id="PTHR48178">
    <property type="entry name" value="PEROXISOME BIOGENESIS FACTOR 2"/>
    <property type="match status" value="1"/>
</dbReference>
<dbReference type="EMBL" id="CAJOBC010007613">
    <property type="protein sequence ID" value="CAF3937769.1"/>
    <property type="molecule type" value="Genomic_DNA"/>
</dbReference>
<evidence type="ECO:0000256" key="10">
    <source>
        <dbReference type="ARBA" id="ARBA00022833"/>
    </source>
</evidence>
<keyword evidence="10" id="KW-0862">Zinc</keyword>
<feature type="domain" description="ATPase AAA-type core" evidence="19">
    <location>
        <begin position="498"/>
        <end position="619"/>
    </location>
</feature>
<dbReference type="Pfam" id="PF04757">
    <property type="entry name" value="Pex2_Pex12"/>
    <property type="match status" value="1"/>
</dbReference>
<protein>
    <recommendedName>
        <fullName evidence="17">RING-type E3 ubiquitin transferase (cysteine targeting)</fullName>
        <ecNumber evidence="17">2.3.2.36</ecNumber>
    </recommendedName>
    <alternativeName>
        <fullName evidence="15">Peroxin-2</fullName>
    </alternativeName>
</protein>
<keyword evidence="14" id="KW-0576">Peroxisome</keyword>
<accession>A0A814UFI8</accession>
<dbReference type="Gene3D" id="3.40.50.300">
    <property type="entry name" value="P-loop containing nucleotide triphosphate hydrolases"/>
    <property type="match status" value="1"/>
</dbReference>
<keyword evidence="11" id="KW-0653">Protein transport</keyword>
<feature type="transmembrane region" description="Helical" evidence="18">
    <location>
        <begin position="165"/>
        <end position="185"/>
    </location>
</feature>
<comment type="similarity">
    <text evidence="3">Belongs to the pex2/pex10/pex12 family.</text>
</comment>
<evidence type="ECO:0000256" key="17">
    <source>
        <dbReference type="ARBA" id="ARBA00034523"/>
    </source>
</evidence>
<evidence type="ECO:0000256" key="18">
    <source>
        <dbReference type="SAM" id="Phobius"/>
    </source>
</evidence>
<keyword evidence="13 18" id="KW-0472">Membrane</keyword>
<evidence type="ECO:0000256" key="3">
    <source>
        <dbReference type="ARBA" id="ARBA00008704"/>
    </source>
</evidence>
<evidence type="ECO:0000256" key="5">
    <source>
        <dbReference type="ARBA" id="ARBA00022679"/>
    </source>
</evidence>
<name>A0A814UFI8_9BILA</name>
<dbReference type="GO" id="GO:0005778">
    <property type="term" value="C:peroxisomal membrane"/>
    <property type="evidence" value="ECO:0007669"/>
    <property type="project" value="UniProtKB-SubCell"/>
</dbReference>
<evidence type="ECO:0000256" key="8">
    <source>
        <dbReference type="ARBA" id="ARBA00022771"/>
    </source>
</evidence>
<dbReference type="GO" id="GO:0016887">
    <property type="term" value="F:ATP hydrolysis activity"/>
    <property type="evidence" value="ECO:0007669"/>
    <property type="project" value="InterPro"/>
</dbReference>
<dbReference type="InterPro" id="IPR006845">
    <property type="entry name" value="Pex_N"/>
</dbReference>
<dbReference type="PANTHER" id="PTHR48178:SF1">
    <property type="entry name" value="PEROXISOME BIOGENESIS FACTOR 2"/>
    <property type="match status" value="1"/>
</dbReference>
<dbReference type="SUPFAM" id="SSF52540">
    <property type="entry name" value="P-loop containing nucleoside triphosphate hydrolases"/>
    <property type="match status" value="1"/>
</dbReference>
<dbReference type="InterPro" id="IPR027417">
    <property type="entry name" value="P-loop_NTPase"/>
</dbReference>
<dbReference type="EMBL" id="CAJNOQ010007613">
    <property type="protein sequence ID" value="CAF1173880.1"/>
    <property type="molecule type" value="Genomic_DNA"/>
</dbReference>
<dbReference type="Pfam" id="PF00004">
    <property type="entry name" value="AAA"/>
    <property type="match status" value="1"/>
</dbReference>
<reference evidence="21" key="1">
    <citation type="submission" date="2021-02" db="EMBL/GenBank/DDBJ databases">
        <authorList>
            <person name="Nowell W R."/>
        </authorList>
    </citation>
    <scope>NUCLEOTIDE SEQUENCE</scope>
</reference>
<evidence type="ECO:0000256" key="12">
    <source>
        <dbReference type="ARBA" id="ARBA00022989"/>
    </source>
</evidence>
<dbReference type="GO" id="GO:0008270">
    <property type="term" value="F:zinc ion binding"/>
    <property type="evidence" value="ECO:0007669"/>
    <property type="project" value="UniProtKB-KW"/>
</dbReference>
<evidence type="ECO:0000256" key="6">
    <source>
        <dbReference type="ARBA" id="ARBA00022692"/>
    </source>
</evidence>
<evidence type="ECO:0000256" key="1">
    <source>
        <dbReference type="ARBA" id="ARBA00004585"/>
    </source>
</evidence>
<keyword evidence="4" id="KW-0813">Transport</keyword>
<dbReference type="InterPro" id="IPR003959">
    <property type="entry name" value="ATPase_AAA_core"/>
</dbReference>
<comment type="pathway">
    <text evidence="2">Protein modification; protein ubiquitination.</text>
</comment>
<dbReference type="GO" id="GO:0005524">
    <property type="term" value="F:ATP binding"/>
    <property type="evidence" value="ECO:0007669"/>
    <property type="project" value="InterPro"/>
</dbReference>
<keyword evidence="8" id="KW-0863">Zinc-finger</keyword>
<feature type="domain" description="Pex N-terminal" evidence="20">
    <location>
        <begin position="73"/>
        <end position="247"/>
    </location>
</feature>
<evidence type="ECO:0000256" key="11">
    <source>
        <dbReference type="ARBA" id="ARBA00022927"/>
    </source>
</evidence>